<dbReference type="PROSITE" id="PS50068">
    <property type="entry name" value="LDLRA_2"/>
    <property type="match status" value="2"/>
</dbReference>
<keyword evidence="7 8" id="KW-1015">Disulfide bond</keyword>
<dbReference type="SUPFAM" id="SSF57424">
    <property type="entry name" value="LDL receptor-like module"/>
    <property type="match status" value="2"/>
</dbReference>
<dbReference type="AlphaFoldDB" id="A0A7R9CJ19"/>
<keyword evidence="5" id="KW-1133">Transmembrane helix</keyword>
<dbReference type="Pfam" id="PF00057">
    <property type="entry name" value="Ldl_recept_a"/>
    <property type="match status" value="2"/>
</dbReference>
<feature type="signal peptide" evidence="9">
    <location>
        <begin position="1"/>
        <end position="21"/>
    </location>
</feature>
<evidence type="ECO:0000256" key="6">
    <source>
        <dbReference type="ARBA" id="ARBA00023136"/>
    </source>
</evidence>
<dbReference type="Gene3D" id="1.10.10.60">
    <property type="entry name" value="Homeodomain-like"/>
    <property type="match status" value="1"/>
</dbReference>
<evidence type="ECO:0000256" key="3">
    <source>
        <dbReference type="ARBA" id="ARBA00022692"/>
    </source>
</evidence>
<evidence type="ECO:0000256" key="2">
    <source>
        <dbReference type="ARBA" id="ARBA00004308"/>
    </source>
</evidence>
<dbReference type="Gene3D" id="4.10.400.10">
    <property type="entry name" value="Low-density Lipoprotein Receptor"/>
    <property type="match status" value="2"/>
</dbReference>
<feature type="disulfide bond" evidence="8">
    <location>
        <begin position="212"/>
        <end position="230"/>
    </location>
</feature>
<dbReference type="GO" id="GO:0012505">
    <property type="term" value="C:endomembrane system"/>
    <property type="evidence" value="ECO:0007669"/>
    <property type="project" value="UniProtKB-SubCell"/>
</dbReference>
<protein>
    <submittedName>
        <fullName evidence="10">Uncharacterized protein</fullName>
    </submittedName>
</protein>
<evidence type="ECO:0000313" key="10">
    <source>
        <dbReference type="EMBL" id="CAD7396744.1"/>
    </source>
</evidence>
<accession>A0A7R9CJ19</accession>
<dbReference type="GO" id="GO:0005886">
    <property type="term" value="C:plasma membrane"/>
    <property type="evidence" value="ECO:0007669"/>
    <property type="project" value="TreeGrafter"/>
</dbReference>
<evidence type="ECO:0000256" key="7">
    <source>
        <dbReference type="ARBA" id="ARBA00023157"/>
    </source>
</evidence>
<sequence length="245" mass="26917">MPGSVCWIVVLLLLAGPPVSVHRSCSGELPNFHCTDESKITLRQVCDGTMDCPDGSDDGPSSVQTHLFIISDAQFSEVSNACTAHASVRPWCATESLIVLTARTRVTVDTRMTVASEENPSEKRINVDKRLGLPPFTLNTIISKKKEIIEQADKCGTLAKKRKTGKVSTYSELENLLFAWYQQARISGISVDGRILQERSLKIVAIYTEFQCGSGECISQRKLCDGRIDCTDMSDETSTTCSDFP</sequence>
<proteinExistence type="predicted"/>
<dbReference type="InterPro" id="IPR036055">
    <property type="entry name" value="LDL_receptor-like_sf"/>
</dbReference>
<feature type="chain" id="PRO_5031226632" evidence="9">
    <location>
        <begin position="22"/>
        <end position="245"/>
    </location>
</feature>
<comment type="caution">
    <text evidence="8">Lacks conserved residue(s) required for the propagation of feature annotation.</text>
</comment>
<evidence type="ECO:0000256" key="4">
    <source>
        <dbReference type="ARBA" id="ARBA00022737"/>
    </source>
</evidence>
<dbReference type="PRINTS" id="PR00261">
    <property type="entry name" value="LDLRECEPTOR"/>
</dbReference>
<dbReference type="PANTHER" id="PTHR24270">
    <property type="entry name" value="LOW-DENSITY LIPOPROTEIN RECEPTOR-RELATED"/>
    <property type="match status" value="1"/>
</dbReference>
<dbReference type="InterPro" id="IPR023415">
    <property type="entry name" value="LDLR_class-A_CS"/>
</dbReference>
<evidence type="ECO:0000256" key="1">
    <source>
        <dbReference type="ARBA" id="ARBA00004167"/>
    </source>
</evidence>
<keyword evidence="3" id="KW-0812">Transmembrane</keyword>
<gene>
    <name evidence="10" type="ORF">TCEB3V08_LOCUS3763</name>
</gene>
<reference evidence="10" key="1">
    <citation type="submission" date="2020-11" db="EMBL/GenBank/DDBJ databases">
        <authorList>
            <person name="Tran Van P."/>
        </authorList>
    </citation>
    <scope>NUCLEOTIDE SEQUENCE</scope>
</reference>
<evidence type="ECO:0000256" key="8">
    <source>
        <dbReference type="PROSITE-ProRule" id="PRU00124"/>
    </source>
</evidence>
<feature type="disulfide bond" evidence="8">
    <location>
        <begin position="34"/>
        <end position="52"/>
    </location>
</feature>
<dbReference type="InterPro" id="IPR002172">
    <property type="entry name" value="LDrepeatLR_classA_rpt"/>
</dbReference>
<dbReference type="CDD" id="cd00112">
    <property type="entry name" value="LDLa"/>
    <property type="match status" value="2"/>
</dbReference>
<keyword evidence="4" id="KW-0677">Repeat</keyword>
<comment type="subcellular location">
    <subcellularLocation>
        <location evidence="2">Endomembrane system</location>
    </subcellularLocation>
    <subcellularLocation>
        <location evidence="1">Membrane</location>
        <topology evidence="1">Single-pass membrane protein</topology>
    </subcellularLocation>
</comment>
<name>A0A7R9CJ19_TIMCR</name>
<dbReference type="PROSITE" id="PS01209">
    <property type="entry name" value="LDLRA_1"/>
    <property type="match status" value="1"/>
</dbReference>
<organism evidence="10">
    <name type="scientific">Timema cristinae</name>
    <name type="common">Walking stick</name>
    <dbReference type="NCBI Taxonomy" id="61476"/>
    <lineage>
        <taxon>Eukaryota</taxon>
        <taxon>Metazoa</taxon>
        <taxon>Ecdysozoa</taxon>
        <taxon>Arthropoda</taxon>
        <taxon>Hexapoda</taxon>
        <taxon>Insecta</taxon>
        <taxon>Pterygota</taxon>
        <taxon>Neoptera</taxon>
        <taxon>Polyneoptera</taxon>
        <taxon>Phasmatodea</taxon>
        <taxon>Timematodea</taxon>
        <taxon>Timematoidea</taxon>
        <taxon>Timematidae</taxon>
        <taxon>Timema</taxon>
    </lineage>
</organism>
<keyword evidence="9" id="KW-0732">Signal</keyword>
<evidence type="ECO:0000256" key="9">
    <source>
        <dbReference type="SAM" id="SignalP"/>
    </source>
</evidence>
<dbReference type="InterPro" id="IPR050685">
    <property type="entry name" value="LDLR"/>
</dbReference>
<dbReference type="SMART" id="SM00192">
    <property type="entry name" value="LDLa"/>
    <property type="match status" value="2"/>
</dbReference>
<dbReference type="EMBL" id="OC317422">
    <property type="protein sequence ID" value="CAD7396744.1"/>
    <property type="molecule type" value="Genomic_DNA"/>
</dbReference>
<dbReference type="GO" id="GO:0016192">
    <property type="term" value="P:vesicle-mediated transport"/>
    <property type="evidence" value="ECO:0007669"/>
    <property type="project" value="UniProtKB-ARBA"/>
</dbReference>
<evidence type="ECO:0000256" key="5">
    <source>
        <dbReference type="ARBA" id="ARBA00022989"/>
    </source>
</evidence>
<keyword evidence="6" id="KW-0472">Membrane</keyword>